<evidence type="ECO:0000259" key="4">
    <source>
        <dbReference type="Pfam" id="PF24883"/>
    </source>
</evidence>
<dbReference type="PANTHER" id="PTHR24198:SF165">
    <property type="entry name" value="ANKYRIN REPEAT-CONTAINING PROTEIN-RELATED"/>
    <property type="match status" value="1"/>
</dbReference>
<dbReference type="Proteomes" id="UP000245910">
    <property type="component" value="Chromosome II"/>
</dbReference>
<evidence type="ECO:0000256" key="3">
    <source>
        <dbReference type="PROSITE-ProRule" id="PRU00023"/>
    </source>
</evidence>
<dbReference type="AlphaFoldDB" id="A0A2L2SV38"/>
<dbReference type="PRINTS" id="PR01415">
    <property type="entry name" value="ANKYRIN"/>
</dbReference>
<dbReference type="Pfam" id="PF13637">
    <property type="entry name" value="Ank_4"/>
    <property type="match status" value="2"/>
</dbReference>
<reference evidence="6" key="1">
    <citation type="submission" date="2014-10" db="EMBL/GenBank/DDBJ databases">
        <authorList>
            <person name="King R."/>
        </authorList>
    </citation>
    <scope>NUCLEOTIDE SEQUENCE [LARGE SCALE GENOMIC DNA]</scope>
    <source>
        <strain evidence="6">A3/5</strain>
    </source>
</reference>
<dbReference type="InterPro" id="IPR002110">
    <property type="entry name" value="Ankyrin_rpt"/>
</dbReference>
<dbReference type="Gene3D" id="1.25.40.20">
    <property type="entry name" value="Ankyrin repeat-containing domain"/>
    <property type="match status" value="3"/>
</dbReference>
<dbReference type="PROSITE" id="PS50297">
    <property type="entry name" value="ANK_REP_REGION"/>
    <property type="match status" value="6"/>
</dbReference>
<feature type="repeat" description="ANK" evidence="3">
    <location>
        <begin position="687"/>
        <end position="719"/>
    </location>
</feature>
<evidence type="ECO:0000313" key="6">
    <source>
        <dbReference type="Proteomes" id="UP000245910"/>
    </source>
</evidence>
<accession>A0A2L2SV38</accession>
<evidence type="ECO:0000256" key="2">
    <source>
        <dbReference type="ARBA" id="ARBA00023043"/>
    </source>
</evidence>
<protein>
    <recommendedName>
        <fullName evidence="4">Nephrocystin 3-like N-terminal domain-containing protein</fullName>
    </recommendedName>
</protein>
<keyword evidence="1" id="KW-0677">Repeat</keyword>
<feature type="domain" description="Nephrocystin 3-like N-terminal" evidence="4">
    <location>
        <begin position="19"/>
        <end position="147"/>
    </location>
</feature>
<evidence type="ECO:0000313" key="5">
    <source>
        <dbReference type="EMBL" id="CEI60338.1"/>
    </source>
</evidence>
<dbReference type="SUPFAM" id="SSF48403">
    <property type="entry name" value="Ankyrin repeat"/>
    <property type="match status" value="3"/>
</dbReference>
<dbReference type="PROSITE" id="PS50088">
    <property type="entry name" value="ANK_REPEAT"/>
    <property type="match status" value="9"/>
</dbReference>
<dbReference type="Pfam" id="PF12796">
    <property type="entry name" value="Ank_2"/>
    <property type="match status" value="3"/>
</dbReference>
<evidence type="ECO:0000256" key="1">
    <source>
        <dbReference type="ARBA" id="ARBA00022737"/>
    </source>
</evidence>
<dbReference type="InterPro" id="IPR036770">
    <property type="entry name" value="Ankyrin_rpt-contain_sf"/>
</dbReference>
<keyword evidence="2 3" id="KW-0040">ANK repeat</keyword>
<dbReference type="PANTHER" id="PTHR24198">
    <property type="entry name" value="ANKYRIN REPEAT AND PROTEIN KINASE DOMAIN-CONTAINING PROTEIN"/>
    <property type="match status" value="1"/>
</dbReference>
<dbReference type="STRING" id="56646.A0A2L2SV38"/>
<feature type="repeat" description="ANK" evidence="3">
    <location>
        <begin position="921"/>
        <end position="955"/>
    </location>
</feature>
<keyword evidence="6" id="KW-1185">Reference proteome</keyword>
<feature type="repeat" description="ANK" evidence="3">
    <location>
        <begin position="485"/>
        <end position="520"/>
    </location>
</feature>
<dbReference type="Pfam" id="PF24883">
    <property type="entry name" value="NPHP3_N"/>
    <property type="match status" value="1"/>
</dbReference>
<sequence>MERLFWADSSPDWNARNMSRIVAALKSEIGRRSDFVCIYFYFHEGDDRSPPVGRIWSTLLLQLLQHSPNISEELKNKFSNSVRVSASIHQTEYLGLFIAQASMFDTVYLIIDALDSCTNSKDERTRHLLQEGLRKLPGNVRVLITVRRDSLFDDLGISQKIEVKPCEQDVKTYIEYEINKDNELLQILSNRDHQENVVSRVTNLTLESGMFLLANLHLNNLRNRGTVTDIKAALQQLPTTSDGSFEISVRKILRTSSPFQIDLARHVFTWVVYAKTGLTISQIRDSFSIQTRNGKQYQDSRPPENAILSACAGLIVEDQETKTLRLVHESVKDHLQKNKLFLENPNLNIAKSCLTSLLMGDSEQLRKPLLEYSATHWCSHLSKPFDTDIGKLVRKFLLDNSSLERAFKMITEFPSETCYGMTGLHAAVWFNRSSWIKHLIESGADINSSCSNGQTALHWAAVHGRYEVLYYLVKHHAETNITDANGETALHKLLLGPTTDGLCAARSLVRRGASLDIKSNKGLTPLSSAIRYGPTSIALLLVDSQENVDVELAEGWTSLREVFFHAHEMSRELALTRRNQTSDDGWCALRDAVRTHVSCLIDLLLEKGVDLNRPTKDGWLPVMHLVKNGNPELLQRLLERHPNPADANQREKDDGGSALYWALCYRKYHETELLLSHGADVNEKGPDGSTPLIQAISNKKEALVWLFIRNGANVNGQDDRGWSPLHHAVEAQSKDIAWLLITNKANAKLGQHDNPSPLLMALKSSQYAIAWLLCQNGADIDEVDEKNMTLLHRACDGGRVNEVEFLLSNGANLGVKDTAGFTALHYAVLSDQEKVLNAVLSRRSVEDMIDEPDTRGNSALLIATMRGNVSMIQNLTNRGASLQYTDSNALTALHHVASLGLNVALEYLVARSMAINQRDSRGYTVVHHAVCSSNTNADTISLLAEGGANLEACDDQGLTPLMWAVHLGKVSHTRELLIQGVDRYAGLDTLGWSVIDLIHSNECQGRDHDVVRTLLLEPNSSIHMDDYIY</sequence>
<feature type="repeat" description="ANK" evidence="3">
    <location>
        <begin position="753"/>
        <end position="785"/>
    </location>
</feature>
<feature type="repeat" description="ANK" evidence="3">
    <location>
        <begin position="855"/>
        <end position="887"/>
    </location>
</feature>
<dbReference type="EMBL" id="LN649230">
    <property type="protein sequence ID" value="CEI60338.1"/>
    <property type="molecule type" value="Genomic_DNA"/>
</dbReference>
<dbReference type="InterPro" id="IPR056884">
    <property type="entry name" value="NPHP3-like_N"/>
</dbReference>
<dbReference type="SMART" id="SM00248">
    <property type="entry name" value="ANK"/>
    <property type="match status" value="16"/>
</dbReference>
<feature type="repeat" description="ANK" evidence="3">
    <location>
        <begin position="419"/>
        <end position="451"/>
    </location>
</feature>
<feature type="repeat" description="ANK" evidence="3">
    <location>
        <begin position="654"/>
        <end position="686"/>
    </location>
</feature>
<feature type="repeat" description="ANK" evidence="3">
    <location>
        <begin position="786"/>
        <end position="818"/>
    </location>
</feature>
<proteinExistence type="predicted"/>
<name>A0A2L2SV38_9HYPO</name>
<organism evidence="5 6">
    <name type="scientific">Fusarium venenatum</name>
    <dbReference type="NCBI Taxonomy" id="56646"/>
    <lineage>
        <taxon>Eukaryota</taxon>
        <taxon>Fungi</taxon>
        <taxon>Dikarya</taxon>
        <taxon>Ascomycota</taxon>
        <taxon>Pezizomycotina</taxon>
        <taxon>Sordariomycetes</taxon>
        <taxon>Hypocreomycetidae</taxon>
        <taxon>Hypocreales</taxon>
        <taxon>Nectriaceae</taxon>
        <taxon>Fusarium</taxon>
    </lineage>
</organism>
<feature type="repeat" description="ANK" evidence="3">
    <location>
        <begin position="452"/>
        <end position="484"/>
    </location>
</feature>